<dbReference type="EMBL" id="AYYX01000026">
    <property type="protein sequence ID" value="KRM88654.1"/>
    <property type="molecule type" value="Genomic_DNA"/>
</dbReference>
<gene>
    <name evidence="2" type="ORF">FD21_GL000968</name>
</gene>
<protein>
    <submittedName>
        <fullName evidence="2">Transcriptional regulator sugar kinase</fullName>
    </submittedName>
</protein>
<dbReference type="CDD" id="cd24152">
    <property type="entry name" value="ASKHA_NBD_ROK-like"/>
    <property type="match status" value="1"/>
</dbReference>
<comment type="caution">
    <text evidence="2">The sequence shown here is derived from an EMBL/GenBank/DDBJ whole genome shotgun (WGS) entry which is preliminary data.</text>
</comment>
<dbReference type="InterPro" id="IPR000600">
    <property type="entry name" value="ROK"/>
</dbReference>
<comment type="similarity">
    <text evidence="1">Belongs to the ROK (NagC/XylR) family.</text>
</comment>
<accession>A0A0R2CA05</accession>
<name>A0A0R2CA05_9LACO</name>
<dbReference type="AlphaFoldDB" id="A0A0R2CA05"/>
<dbReference type="PANTHER" id="PTHR18964">
    <property type="entry name" value="ROK (REPRESSOR, ORF, KINASE) FAMILY"/>
    <property type="match status" value="1"/>
</dbReference>
<proteinExistence type="inferred from homology"/>
<keyword evidence="2" id="KW-0808">Transferase</keyword>
<keyword evidence="2" id="KW-0418">Kinase</keyword>
<reference evidence="2 3" key="1">
    <citation type="journal article" date="2015" name="Genome Announc.">
        <title>Expanding the biotechnology potential of lactobacilli through comparative genomics of 213 strains and associated genera.</title>
        <authorList>
            <person name="Sun Z."/>
            <person name="Harris H.M."/>
            <person name="McCann A."/>
            <person name="Guo C."/>
            <person name="Argimon S."/>
            <person name="Zhang W."/>
            <person name="Yang X."/>
            <person name="Jeffery I.B."/>
            <person name="Cooney J.C."/>
            <person name="Kagawa T.F."/>
            <person name="Liu W."/>
            <person name="Song Y."/>
            <person name="Salvetti E."/>
            <person name="Wrobel A."/>
            <person name="Rasinkangas P."/>
            <person name="Parkhill J."/>
            <person name="Rea M.C."/>
            <person name="O'Sullivan O."/>
            <person name="Ritari J."/>
            <person name="Douillard F.P."/>
            <person name="Paul Ross R."/>
            <person name="Yang R."/>
            <person name="Briner A.E."/>
            <person name="Felis G.E."/>
            <person name="de Vos W.M."/>
            <person name="Barrangou R."/>
            <person name="Klaenhammer T.R."/>
            <person name="Caufield P.W."/>
            <person name="Cui Y."/>
            <person name="Zhang H."/>
            <person name="O'Toole P.W."/>
        </authorList>
    </citation>
    <scope>NUCLEOTIDE SEQUENCE [LARGE SCALE GENOMIC DNA]</scope>
    <source>
        <strain evidence="2 3">DSM 20605</strain>
    </source>
</reference>
<evidence type="ECO:0000313" key="3">
    <source>
        <dbReference type="Proteomes" id="UP000051576"/>
    </source>
</evidence>
<dbReference type="SUPFAM" id="SSF53067">
    <property type="entry name" value="Actin-like ATPase domain"/>
    <property type="match status" value="1"/>
</dbReference>
<evidence type="ECO:0000256" key="1">
    <source>
        <dbReference type="ARBA" id="ARBA00006479"/>
    </source>
</evidence>
<dbReference type="Gene3D" id="3.30.420.40">
    <property type="match status" value="2"/>
</dbReference>
<dbReference type="STRING" id="1133569.FD21_GL000968"/>
<sequence>MEIMHRYLSIDIGGTNLKYGLLDRSGKLIMKNKRATPNNQVDFLGAFNQIIAQYYSQVAGIAISTPGKVDTQQGIVYFGGSLPYLDGLNFKQEIAANFGPLPVGVENDGKAGALAELWLGALQGKVNSAAIILGTGVGGGIILNNQLWSGSHFQAGELSFMVNNYQQTEYQQMVGMDVSAVAMIEEIATKLNLPDKKDGVAAFELINQGVPLAKRVFEKYCRKVAYLILNVQSVVDLTTYAIGGGISAQPILVKTINQAYDKILAELPLVKRTLTRPEIKQAKFKNEANLYGSLYSLLVQLDKERGKH</sequence>
<organism evidence="2 3">
    <name type="scientific">Liquorilactobacillus vini DSM 20605</name>
    <dbReference type="NCBI Taxonomy" id="1133569"/>
    <lineage>
        <taxon>Bacteria</taxon>
        <taxon>Bacillati</taxon>
        <taxon>Bacillota</taxon>
        <taxon>Bacilli</taxon>
        <taxon>Lactobacillales</taxon>
        <taxon>Lactobacillaceae</taxon>
        <taxon>Liquorilactobacillus</taxon>
    </lineage>
</organism>
<dbReference type="Pfam" id="PF00480">
    <property type="entry name" value="ROK"/>
    <property type="match status" value="1"/>
</dbReference>
<keyword evidence="3" id="KW-1185">Reference proteome</keyword>
<dbReference type="PATRIC" id="fig|1133569.4.peg.1087"/>
<dbReference type="GO" id="GO:0016301">
    <property type="term" value="F:kinase activity"/>
    <property type="evidence" value="ECO:0007669"/>
    <property type="project" value="UniProtKB-KW"/>
</dbReference>
<dbReference type="PANTHER" id="PTHR18964:SF170">
    <property type="entry name" value="SUGAR KINASE"/>
    <property type="match status" value="1"/>
</dbReference>
<dbReference type="Proteomes" id="UP000051576">
    <property type="component" value="Unassembled WGS sequence"/>
</dbReference>
<dbReference type="InterPro" id="IPR043129">
    <property type="entry name" value="ATPase_NBD"/>
</dbReference>
<dbReference type="eggNOG" id="COG1940">
    <property type="taxonomic scope" value="Bacteria"/>
</dbReference>
<evidence type="ECO:0000313" key="2">
    <source>
        <dbReference type="EMBL" id="KRM88654.1"/>
    </source>
</evidence>